<feature type="transmembrane region" description="Helical" evidence="6">
    <location>
        <begin position="43"/>
        <end position="63"/>
    </location>
</feature>
<evidence type="ECO:0000256" key="2">
    <source>
        <dbReference type="ARBA" id="ARBA00022475"/>
    </source>
</evidence>
<dbReference type="GO" id="GO:0022857">
    <property type="term" value="F:transmembrane transporter activity"/>
    <property type="evidence" value="ECO:0007669"/>
    <property type="project" value="InterPro"/>
</dbReference>
<dbReference type="HOGENOM" id="CLU_2462561_0_0_9"/>
<name>J8YS09_BACCE</name>
<comment type="subcellular location">
    <subcellularLocation>
        <location evidence="1">Cell membrane</location>
        <topology evidence="1">Multi-pass membrane protein</topology>
    </subcellularLocation>
</comment>
<dbReference type="PANTHER" id="PTHR42770">
    <property type="entry name" value="AMINO ACID TRANSPORTER-RELATED"/>
    <property type="match status" value="1"/>
</dbReference>
<reference evidence="7 8" key="1">
    <citation type="submission" date="2012-04" db="EMBL/GenBank/DDBJ databases">
        <title>The Genome Sequence of Bacillus cereus HuA2-1.</title>
        <authorList>
            <consortium name="The Broad Institute Genome Sequencing Platform"/>
            <consortium name="The Broad Institute Genome Sequencing Center for Infectious Disease"/>
            <person name="Feldgarden M."/>
            <person name="Van der Auwera G.A."/>
            <person name="Mahillon J."/>
            <person name="Duprez V."/>
            <person name="Timmery S."/>
            <person name="Mattelet C."/>
            <person name="Dierick K."/>
            <person name="Sun M."/>
            <person name="Yu Z."/>
            <person name="Zhu L."/>
            <person name="Hu X."/>
            <person name="Shank E.B."/>
            <person name="Swiecicka I."/>
            <person name="Hansen B.M."/>
            <person name="Andrup L."/>
            <person name="Young S.K."/>
            <person name="Zeng Q."/>
            <person name="Gargeya S."/>
            <person name="Fitzgerald M."/>
            <person name="Haas B."/>
            <person name="Abouelleil A."/>
            <person name="Alvarado L."/>
            <person name="Arachchi H.M."/>
            <person name="Berlin A."/>
            <person name="Chapman S.B."/>
            <person name="Goldberg J."/>
            <person name="Griggs A."/>
            <person name="Gujja S."/>
            <person name="Hansen M."/>
            <person name="Howarth C."/>
            <person name="Imamovic A."/>
            <person name="Larimer J."/>
            <person name="McCowen C."/>
            <person name="Montmayeur A."/>
            <person name="Murphy C."/>
            <person name="Neiman D."/>
            <person name="Pearson M."/>
            <person name="Priest M."/>
            <person name="Roberts A."/>
            <person name="Saif S."/>
            <person name="Shea T."/>
            <person name="Sisk P."/>
            <person name="Sykes S."/>
            <person name="Wortman J."/>
            <person name="Nusbaum C."/>
            <person name="Birren B."/>
        </authorList>
    </citation>
    <scope>NUCLEOTIDE SEQUENCE [LARGE SCALE GENOMIC DNA]</scope>
    <source>
        <strain evidence="7 8">HuA2-1</strain>
    </source>
</reference>
<evidence type="ECO:0000256" key="1">
    <source>
        <dbReference type="ARBA" id="ARBA00004651"/>
    </source>
</evidence>
<evidence type="ECO:0000256" key="4">
    <source>
        <dbReference type="ARBA" id="ARBA00022989"/>
    </source>
</evidence>
<gene>
    <name evidence="7" type="ORF">IG3_02357</name>
</gene>
<evidence type="ECO:0000313" key="8">
    <source>
        <dbReference type="Proteomes" id="UP000004136"/>
    </source>
</evidence>
<keyword evidence="4 6" id="KW-1133">Transmembrane helix</keyword>
<protein>
    <recommendedName>
        <fullName evidence="9">Amino acid permease/ SLC12A domain-containing protein</fullName>
    </recommendedName>
</protein>
<evidence type="ECO:0000256" key="6">
    <source>
        <dbReference type="SAM" id="Phobius"/>
    </source>
</evidence>
<dbReference type="AlphaFoldDB" id="J8YS09"/>
<dbReference type="EMBL" id="AHDV01000014">
    <property type="protein sequence ID" value="EJV85613.1"/>
    <property type="molecule type" value="Genomic_DNA"/>
</dbReference>
<feature type="transmembrane region" description="Helical" evidence="6">
    <location>
        <begin position="16"/>
        <end position="37"/>
    </location>
</feature>
<dbReference type="InterPro" id="IPR002293">
    <property type="entry name" value="AA/rel_permease1"/>
</dbReference>
<evidence type="ECO:0008006" key="9">
    <source>
        <dbReference type="Google" id="ProtNLM"/>
    </source>
</evidence>
<keyword evidence="2" id="KW-1003">Cell membrane</keyword>
<proteinExistence type="predicted"/>
<dbReference type="InterPro" id="IPR050367">
    <property type="entry name" value="APC_superfamily"/>
</dbReference>
<evidence type="ECO:0000256" key="5">
    <source>
        <dbReference type="ARBA" id="ARBA00023136"/>
    </source>
</evidence>
<dbReference type="Gene3D" id="1.20.1740.10">
    <property type="entry name" value="Amino acid/polyamine transporter I"/>
    <property type="match status" value="1"/>
</dbReference>
<evidence type="ECO:0000313" key="7">
    <source>
        <dbReference type="EMBL" id="EJV85613.1"/>
    </source>
</evidence>
<keyword evidence="3 6" id="KW-0812">Transmembrane</keyword>
<sequence length="88" mass="9131">MSNHFNETISIKKGTALYVGAVLGSGILILPGMTASIAEGNAIISWLIMILLSIPLALTFAFLSIEHPNAGGIATFSEKAFGKKVGAI</sequence>
<organism evidence="7 8">
    <name type="scientific">Bacillus cereus HuA2-1</name>
    <dbReference type="NCBI Taxonomy" id="1053201"/>
    <lineage>
        <taxon>Bacteria</taxon>
        <taxon>Bacillati</taxon>
        <taxon>Bacillota</taxon>
        <taxon>Bacilli</taxon>
        <taxon>Bacillales</taxon>
        <taxon>Bacillaceae</taxon>
        <taxon>Bacillus</taxon>
        <taxon>Bacillus cereus group</taxon>
    </lineage>
</organism>
<comment type="caution">
    <text evidence="7">The sequence shown here is derived from an EMBL/GenBank/DDBJ whole genome shotgun (WGS) entry which is preliminary data.</text>
</comment>
<keyword evidence="5 6" id="KW-0472">Membrane</keyword>
<dbReference type="PATRIC" id="fig|1053201.3.peg.2415"/>
<dbReference type="PANTHER" id="PTHR42770:SF13">
    <property type="entry name" value="L-METHIONINE_BRANCHED-CHAIN AMINO ACID EXPORTER YJEH"/>
    <property type="match status" value="1"/>
</dbReference>
<dbReference type="Proteomes" id="UP000004136">
    <property type="component" value="Unassembled WGS sequence"/>
</dbReference>
<evidence type="ECO:0000256" key="3">
    <source>
        <dbReference type="ARBA" id="ARBA00022692"/>
    </source>
</evidence>
<dbReference type="Pfam" id="PF13520">
    <property type="entry name" value="AA_permease_2"/>
    <property type="match status" value="1"/>
</dbReference>
<dbReference type="GO" id="GO:0005886">
    <property type="term" value="C:plasma membrane"/>
    <property type="evidence" value="ECO:0007669"/>
    <property type="project" value="UniProtKB-SubCell"/>
</dbReference>
<accession>J8YS09</accession>